<name>A0A4Q7MW03_9BACT</name>
<accession>A0A4Q7MW03</accession>
<proteinExistence type="predicted"/>
<evidence type="ECO:0000259" key="1">
    <source>
        <dbReference type="Pfam" id="PF00535"/>
    </source>
</evidence>
<reference evidence="2 3" key="1">
    <citation type="submission" date="2019-02" db="EMBL/GenBank/DDBJ databases">
        <title>Genomic Encyclopedia of Type Strains, Phase IV (KMG-IV): sequencing the most valuable type-strain genomes for metagenomic binning, comparative biology and taxonomic classification.</title>
        <authorList>
            <person name="Goeker M."/>
        </authorList>
    </citation>
    <scope>NUCLEOTIDE SEQUENCE [LARGE SCALE GENOMIC DNA]</scope>
    <source>
        <strain evidence="2 3">DSM 18116</strain>
    </source>
</reference>
<dbReference type="PANTHER" id="PTHR43685">
    <property type="entry name" value="GLYCOSYLTRANSFERASE"/>
    <property type="match status" value="1"/>
</dbReference>
<dbReference type="EMBL" id="SGXA01000002">
    <property type="protein sequence ID" value="RZS72219.1"/>
    <property type="molecule type" value="Genomic_DNA"/>
</dbReference>
<dbReference type="RefSeq" id="WP_130542658.1">
    <property type="nucleotide sequence ID" value="NZ_CP042431.1"/>
</dbReference>
<dbReference type="InterPro" id="IPR029044">
    <property type="entry name" value="Nucleotide-diphossugar_trans"/>
</dbReference>
<dbReference type="GO" id="GO:0016740">
    <property type="term" value="F:transferase activity"/>
    <property type="evidence" value="ECO:0007669"/>
    <property type="project" value="UniProtKB-KW"/>
</dbReference>
<dbReference type="Pfam" id="PF00535">
    <property type="entry name" value="Glycos_transf_2"/>
    <property type="match status" value="1"/>
</dbReference>
<dbReference type="OrthoDB" id="9788101at2"/>
<dbReference type="InterPro" id="IPR050834">
    <property type="entry name" value="Glycosyltransf_2"/>
</dbReference>
<protein>
    <submittedName>
        <fullName evidence="2">Glycosyltransferase</fullName>
    </submittedName>
</protein>
<keyword evidence="3" id="KW-1185">Reference proteome</keyword>
<sequence length="248" mass="28458">MKISIITATYNSAATIRDTLSCIAMQDHPDIEHIIVDGVSKDKTLEIVREFPHVAKLISETDKGIYDAMNKGVQMAQGDVVGILNSDDFYTHAHVLSTVAEAFSNPAVQTVYADLQYVHPVQTEKVVRTWKAGQYRKNSFYYGWMPPHPTFFVRREVYEQAGLFNLALRSAADYELMLRILFRYGCSTEYIPEVLVKMRAGGMSNASFKNRLRANREDALAWKLNNLEPYFFTLYLKPIRKIQQLFVR</sequence>
<gene>
    <name evidence="2" type="ORF">EV199_4135</name>
</gene>
<dbReference type="SUPFAM" id="SSF53448">
    <property type="entry name" value="Nucleotide-diphospho-sugar transferases"/>
    <property type="match status" value="1"/>
</dbReference>
<comment type="caution">
    <text evidence="2">The sequence shown here is derived from an EMBL/GenBank/DDBJ whole genome shotgun (WGS) entry which is preliminary data.</text>
</comment>
<dbReference type="Gene3D" id="3.90.550.10">
    <property type="entry name" value="Spore Coat Polysaccharide Biosynthesis Protein SpsA, Chain A"/>
    <property type="match status" value="1"/>
</dbReference>
<dbReference type="CDD" id="cd06433">
    <property type="entry name" value="GT_2_WfgS_like"/>
    <property type="match status" value="1"/>
</dbReference>
<dbReference type="AlphaFoldDB" id="A0A4Q7MW03"/>
<dbReference type="PANTHER" id="PTHR43685:SF2">
    <property type="entry name" value="GLYCOSYLTRANSFERASE 2-LIKE DOMAIN-CONTAINING PROTEIN"/>
    <property type="match status" value="1"/>
</dbReference>
<evidence type="ECO:0000313" key="3">
    <source>
        <dbReference type="Proteomes" id="UP000293874"/>
    </source>
</evidence>
<dbReference type="Proteomes" id="UP000293874">
    <property type="component" value="Unassembled WGS sequence"/>
</dbReference>
<feature type="domain" description="Glycosyltransferase 2-like" evidence="1">
    <location>
        <begin position="4"/>
        <end position="159"/>
    </location>
</feature>
<dbReference type="InterPro" id="IPR001173">
    <property type="entry name" value="Glyco_trans_2-like"/>
</dbReference>
<evidence type="ECO:0000313" key="2">
    <source>
        <dbReference type="EMBL" id="RZS72219.1"/>
    </source>
</evidence>
<organism evidence="2 3">
    <name type="scientific">Pseudobacter ginsenosidimutans</name>
    <dbReference type="NCBI Taxonomy" id="661488"/>
    <lineage>
        <taxon>Bacteria</taxon>
        <taxon>Pseudomonadati</taxon>
        <taxon>Bacteroidota</taxon>
        <taxon>Chitinophagia</taxon>
        <taxon>Chitinophagales</taxon>
        <taxon>Chitinophagaceae</taxon>
        <taxon>Pseudobacter</taxon>
    </lineage>
</organism>
<keyword evidence="2" id="KW-0808">Transferase</keyword>